<accession>A0AAU8ANY8</accession>
<organism evidence="1">
    <name type="scientific">Alloyangia sp. H15</name>
    <dbReference type="NCBI Taxonomy" id="3029062"/>
    <lineage>
        <taxon>Bacteria</taxon>
        <taxon>Pseudomonadati</taxon>
        <taxon>Pseudomonadota</taxon>
        <taxon>Alphaproteobacteria</taxon>
        <taxon>Rhodobacterales</taxon>
        <taxon>Roseobacteraceae</taxon>
        <taxon>Alloyangia</taxon>
    </lineage>
</organism>
<dbReference type="EMBL" id="CP123385">
    <property type="protein sequence ID" value="XCC96590.1"/>
    <property type="molecule type" value="Genomic_DNA"/>
</dbReference>
<protein>
    <submittedName>
        <fullName evidence="1">Uncharacterized protein</fullName>
    </submittedName>
</protein>
<proteinExistence type="predicted"/>
<gene>
    <name evidence="1" type="ORF">PVT71_18140</name>
</gene>
<sequence length="104" mass="11407">MNDALDMLRRAKAEKAAHEAALAEVISGTAGGDTGACRRILNGAEVDEEIGPLSSSETITVALAFGRLDLLPSDYADFRDAWQRLDTRQRRLVDTVARAPWHRD</sequence>
<dbReference type="RefSeq" id="WP_353475484.1">
    <property type="nucleotide sequence ID" value="NZ_CP123385.1"/>
</dbReference>
<evidence type="ECO:0000313" key="1">
    <source>
        <dbReference type="EMBL" id="XCC96590.1"/>
    </source>
</evidence>
<name>A0AAU8ANY8_9RHOB</name>
<reference evidence="1" key="1">
    <citation type="submission" date="2023-02" db="EMBL/GenBank/DDBJ databases">
        <title>Description and genomic characterization of Salipiger bruguierae sp. nov., isolated from the sediment of mangrove plant Bruguiera sexangula.</title>
        <authorList>
            <person name="Long M."/>
        </authorList>
    </citation>
    <scope>NUCLEOTIDE SEQUENCE</scope>
    <source>
        <strain evidence="1">H15</strain>
    </source>
</reference>
<dbReference type="AlphaFoldDB" id="A0AAU8ANY8"/>